<feature type="transmembrane region" description="Helical" evidence="6">
    <location>
        <begin position="6"/>
        <end position="25"/>
    </location>
</feature>
<dbReference type="UniPathway" id="UPA00219"/>
<evidence type="ECO:0000256" key="2">
    <source>
        <dbReference type="ARBA" id="ARBA00022679"/>
    </source>
</evidence>
<dbReference type="Gene3D" id="2.40.440.10">
    <property type="entry name" value="L,D-transpeptidase catalytic domain-like"/>
    <property type="match status" value="1"/>
</dbReference>
<dbReference type="InterPro" id="IPR038063">
    <property type="entry name" value="Transpep_catalytic_dom"/>
</dbReference>
<keyword evidence="6" id="KW-0812">Transmembrane</keyword>
<organism evidence="8">
    <name type="scientific">hydrothermal vent metagenome</name>
    <dbReference type="NCBI Taxonomy" id="652676"/>
    <lineage>
        <taxon>unclassified sequences</taxon>
        <taxon>metagenomes</taxon>
        <taxon>ecological metagenomes</taxon>
    </lineage>
</organism>
<evidence type="ECO:0000256" key="4">
    <source>
        <dbReference type="ARBA" id="ARBA00022984"/>
    </source>
</evidence>
<comment type="pathway">
    <text evidence="1">Cell wall biogenesis; peptidoglycan biosynthesis.</text>
</comment>
<keyword evidence="6" id="KW-0472">Membrane</keyword>
<evidence type="ECO:0000256" key="3">
    <source>
        <dbReference type="ARBA" id="ARBA00022960"/>
    </source>
</evidence>
<keyword evidence="4" id="KW-0573">Peptidoglycan synthesis</keyword>
<dbReference type="GO" id="GO:0016740">
    <property type="term" value="F:transferase activity"/>
    <property type="evidence" value="ECO:0007669"/>
    <property type="project" value="UniProtKB-KW"/>
</dbReference>
<evidence type="ECO:0000256" key="1">
    <source>
        <dbReference type="ARBA" id="ARBA00004752"/>
    </source>
</evidence>
<dbReference type="GO" id="GO:0009252">
    <property type="term" value="P:peptidoglycan biosynthetic process"/>
    <property type="evidence" value="ECO:0007669"/>
    <property type="project" value="UniProtKB-UniPathway"/>
</dbReference>
<dbReference type="GO" id="GO:0008360">
    <property type="term" value="P:regulation of cell shape"/>
    <property type="evidence" value="ECO:0007669"/>
    <property type="project" value="UniProtKB-KW"/>
</dbReference>
<feature type="domain" description="L,D-TPase catalytic" evidence="7">
    <location>
        <begin position="48"/>
        <end position="207"/>
    </location>
</feature>
<evidence type="ECO:0000259" key="7">
    <source>
        <dbReference type="PROSITE" id="PS52029"/>
    </source>
</evidence>
<evidence type="ECO:0000256" key="5">
    <source>
        <dbReference type="ARBA" id="ARBA00023316"/>
    </source>
</evidence>
<gene>
    <name evidence="8" type="ORF">MNBD_IGNAVI01-861</name>
</gene>
<dbReference type="AlphaFoldDB" id="A0A3B1CHR3"/>
<dbReference type="InterPro" id="IPR005490">
    <property type="entry name" value="LD_TPept_cat_dom"/>
</dbReference>
<dbReference type="GO" id="GO:0071555">
    <property type="term" value="P:cell wall organization"/>
    <property type="evidence" value="ECO:0007669"/>
    <property type="project" value="UniProtKB-KW"/>
</dbReference>
<reference evidence="8" key="1">
    <citation type="submission" date="2018-06" db="EMBL/GenBank/DDBJ databases">
        <authorList>
            <person name="Zhirakovskaya E."/>
        </authorList>
    </citation>
    <scope>NUCLEOTIDE SEQUENCE</scope>
</reference>
<dbReference type="SUPFAM" id="SSF141523">
    <property type="entry name" value="L,D-transpeptidase catalytic domain-like"/>
    <property type="match status" value="1"/>
</dbReference>
<keyword evidence="2" id="KW-0808">Transferase</keyword>
<dbReference type="PANTHER" id="PTHR36699">
    <property type="entry name" value="LD-TRANSPEPTIDASE"/>
    <property type="match status" value="1"/>
</dbReference>
<dbReference type="Pfam" id="PF03734">
    <property type="entry name" value="YkuD"/>
    <property type="match status" value="1"/>
</dbReference>
<keyword evidence="3" id="KW-0133">Cell shape</keyword>
<dbReference type="CDD" id="cd16913">
    <property type="entry name" value="YkuD_like"/>
    <property type="match status" value="1"/>
</dbReference>
<dbReference type="PROSITE" id="PS52029">
    <property type="entry name" value="LD_TPASE"/>
    <property type="match status" value="1"/>
</dbReference>
<sequence length="208" mass="23830">MIRNIIYFIGSVTLFSVSMILYGMLQNTGEIPLEKILIEKNLDLTSDMNLVVDKKAHRLMIYNDTVFVKSYKASLGRSQKDIKSSVEDYVTPIGEYYICSVEKSEDYYRFFKLNFPNKLDAAEAYKNKDISKFEYDKIIESYNAGRCPTNKTRLGANIGIQGIGAYNFIFKNLPFIFNWTNGSISISNEGIDEIFPYVKIGTKVKIVH</sequence>
<proteinExistence type="predicted"/>
<evidence type="ECO:0000313" key="8">
    <source>
        <dbReference type="EMBL" id="VAX26111.1"/>
    </source>
</evidence>
<keyword evidence="6" id="KW-1133">Transmembrane helix</keyword>
<accession>A0A3B1CHR3</accession>
<keyword evidence="5" id="KW-0961">Cell wall biogenesis/degradation</keyword>
<protein>
    <recommendedName>
        <fullName evidence="7">L,D-TPase catalytic domain-containing protein</fullName>
    </recommendedName>
</protein>
<dbReference type="PANTHER" id="PTHR36699:SF1">
    <property type="entry name" value="L,D-TRANSPEPTIDASE YAFK-RELATED"/>
    <property type="match status" value="1"/>
</dbReference>
<dbReference type="EMBL" id="UOGD01000323">
    <property type="protein sequence ID" value="VAX26111.1"/>
    <property type="molecule type" value="Genomic_DNA"/>
</dbReference>
<evidence type="ECO:0000256" key="6">
    <source>
        <dbReference type="SAM" id="Phobius"/>
    </source>
</evidence>
<name>A0A3B1CHR3_9ZZZZ</name>